<comment type="similarity">
    <text evidence="5">Belongs to the thioredoxin family.</text>
</comment>
<dbReference type="InterPro" id="IPR013766">
    <property type="entry name" value="Thioredoxin_domain"/>
</dbReference>
<dbReference type="InterPro" id="IPR017937">
    <property type="entry name" value="Thioredoxin_CS"/>
</dbReference>
<dbReference type="FunFam" id="3.40.30.10:FF:000104">
    <property type="entry name" value="Thioredoxin"/>
    <property type="match status" value="1"/>
</dbReference>
<feature type="site" description="Contributes to redox potential value" evidence="6">
    <location>
        <position position="36"/>
    </location>
</feature>
<feature type="disulfide bond" description="Redox-active" evidence="7">
    <location>
        <begin position="34"/>
        <end position="37"/>
    </location>
</feature>
<accession>A0A443S1Z5</accession>
<organism evidence="9 10">
    <name type="scientific">Leptotrombidium deliense</name>
    <dbReference type="NCBI Taxonomy" id="299467"/>
    <lineage>
        <taxon>Eukaryota</taxon>
        <taxon>Metazoa</taxon>
        <taxon>Ecdysozoa</taxon>
        <taxon>Arthropoda</taxon>
        <taxon>Chelicerata</taxon>
        <taxon>Arachnida</taxon>
        <taxon>Acari</taxon>
        <taxon>Acariformes</taxon>
        <taxon>Trombidiformes</taxon>
        <taxon>Prostigmata</taxon>
        <taxon>Anystina</taxon>
        <taxon>Parasitengona</taxon>
        <taxon>Trombiculoidea</taxon>
        <taxon>Trombiculidae</taxon>
        <taxon>Leptotrombidium</taxon>
    </lineage>
</organism>
<keyword evidence="10" id="KW-1185">Reference proteome</keyword>
<dbReference type="AlphaFoldDB" id="A0A443S1Z5"/>
<feature type="active site" description="Nucleophile" evidence="6">
    <location>
        <position position="37"/>
    </location>
</feature>
<evidence type="ECO:0000256" key="1">
    <source>
        <dbReference type="ARBA" id="ARBA00022448"/>
    </source>
</evidence>
<sequence length="108" mass="12012">MGKVTHIKNADELKGQLEGAGNKLVVIDFFATWCGPCKAIAPIIEKMATEFEDSVVFLKVDVDECESVAASYNISAMPTFKFIKEKKEVDEFMGANEAKIKELVQKHK</sequence>
<protein>
    <recommendedName>
        <fullName evidence="5">Thioredoxin</fullName>
    </recommendedName>
</protein>
<dbReference type="Proteomes" id="UP000288716">
    <property type="component" value="Unassembled WGS sequence"/>
</dbReference>
<evidence type="ECO:0000256" key="7">
    <source>
        <dbReference type="PIRSR" id="PIRSR000077-4"/>
    </source>
</evidence>
<gene>
    <name evidence="9" type="ORF">B4U80_01565</name>
</gene>
<reference evidence="9 10" key="1">
    <citation type="journal article" date="2018" name="Gigascience">
        <title>Genomes of trombidid mites reveal novel predicted allergens and laterally-transferred genes associated with secondary metabolism.</title>
        <authorList>
            <person name="Dong X."/>
            <person name="Chaisiri K."/>
            <person name="Xia D."/>
            <person name="Armstrong S.D."/>
            <person name="Fang Y."/>
            <person name="Donnelly M.J."/>
            <person name="Kadowaki T."/>
            <person name="McGarry J.W."/>
            <person name="Darby A.C."/>
            <person name="Makepeace B.L."/>
        </authorList>
    </citation>
    <scope>NUCLEOTIDE SEQUENCE [LARGE SCALE GENOMIC DNA]</scope>
    <source>
        <strain evidence="9">UoL-UT</strain>
    </source>
</reference>
<evidence type="ECO:0000256" key="6">
    <source>
        <dbReference type="PIRSR" id="PIRSR000077-1"/>
    </source>
</evidence>
<feature type="domain" description="Thioredoxin" evidence="8">
    <location>
        <begin position="1"/>
        <end position="108"/>
    </location>
</feature>
<dbReference type="PRINTS" id="PR00421">
    <property type="entry name" value="THIOREDOXIN"/>
</dbReference>
<keyword evidence="4 7" id="KW-0676">Redox-active center</keyword>
<dbReference type="PANTHER" id="PTHR46115">
    <property type="entry name" value="THIOREDOXIN-LIKE PROTEIN 1"/>
    <property type="match status" value="1"/>
</dbReference>
<proteinExistence type="inferred from homology"/>
<name>A0A443S1Z5_9ACAR</name>
<feature type="active site" description="Nucleophile" evidence="6">
    <location>
        <position position="34"/>
    </location>
</feature>
<dbReference type="NCBIfam" id="TIGR01068">
    <property type="entry name" value="thioredoxin"/>
    <property type="match status" value="1"/>
</dbReference>
<evidence type="ECO:0000313" key="10">
    <source>
        <dbReference type="Proteomes" id="UP000288716"/>
    </source>
</evidence>
<dbReference type="PROSITE" id="PS51352">
    <property type="entry name" value="THIOREDOXIN_2"/>
    <property type="match status" value="1"/>
</dbReference>
<dbReference type="SUPFAM" id="SSF52833">
    <property type="entry name" value="Thioredoxin-like"/>
    <property type="match status" value="1"/>
</dbReference>
<dbReference type="Pfam" id="PF00085">
    <property type="entry name" value="Thioredoxin"/>
    <property type="match status" value="1"/>
</dbReference>
<evidence type="ECO:0000256" key="3">
    <source>
        <dbReference type="ARBA" id="ARBA00023157"/>
    </source>
</evidence>
<keyword evidence="2" id="KW-0249">Electron transport</keyword>
<dbReference type="InterPro" id="IPR005746">
    <property type="entry name" value="Thioredoxin"/>
</dbReference>
<dbReference type="STRING" id="299467.A0A443S1Z5"/>
<dbReference type="VEuPathDB" id="VectorBase:LDEU010504"/>
<dbReference type="InterPro" id="IPR036249">
    <property type="entry name" value="Thioredoxin-like_sf"/>
</dbReference>
<evidence type="ECO:0000256" key="5">
    <source>
        <dbReference type="PIRNR" id="PIRNR000077"/>
    </source>
</evidence>
<keyword evidence="1" id="KW-0813">Transport</keyword>
<evidence type="ECO:0000313" key="9">
    <source>
        <dbReference type="EMBL" id="RWS21535.1"/>
    </source>
</evidence>
<evidence type="ECO:0000259" key="8">
    <source>
        <dbReference type="PROSITE" id="PS51352"/>
    </source>
</evidence>
<keyword evidence="3 7" id="KW-1015">Disulfide bond</keyword>
<dbReference type="OrthoDB" id="2121326at2759"/>
<dbReference type="EMBL" id="NCKV01011806">
    <property type="protein sequence ID" value="RWS21535.1"/>
    <property type="molecule type" value="Genomic_DNA"/>
</dbReference>
<dbReference type="PIRSF" id="PIRSF000077">
    <property type="entry name" value="Thioredoxin"/>
    <property type="match status" value="1"/>
</dbReference>
<evidence type="ECO:0000256" key="2">
    <source>
        <dbReference type="ARBA" id="ARBA00022982"/>
    </source>
</evidence>
<feature type="site" description="Contributes to redox potential value" evidence="6">
    <location>
        <position position="35"/>
    </location>
</feature>
<dbReference type="CDD" id="cd02947">
    <property type="entry name" value="TRX_family"/>
    <property type="match status" value="1"/>
</dbReference>
<dbReference type="PROSITE" id="PS00194">
    <property type="entry name" value="THIOREDOXIN_1"/>
    <property type="match status" value="1"/>
</dbReference>
<evidence type="ECO:0000256" key="4">
    <source>
        <dbReference type="ARBA" id="ARBA00023284"/>
    </source>
</evidence>
<dbReference type="Gene3D" id="3.40.30.10">
    <property type="entry name" value="Glutaredoxin"/>
    <property type="match status" value="1"/>
</dbReference>
<comment type="caution">
    <text evidence="9">The sequence shown here is derived from an EMBL/GenBank/DDBJ whole genome shotgun (WGS) entry which is preliminary data.</text>
</comment>
<dbReference type="GO" id="GO:0015035">
    <property type="term" value="F:protein-disulfide reductase activity"/>
    <property type="evidence" value="ECO:0007669"/>
    <property type="project" value="InterPro"/>
</dbReference>
<feature type="site" description="Deprotonates C-terminal active site Cys" evidence="6">
    <location>
        <position position="28"/>
    </location>
</feature>